<sequence>MSAPTMTLYTNAASPFARKVMVLLHETGQLDRVALLPVPLTPVNPIAELNLDNPAGKIPALRLADGNVLHDSRVILDYLDNQHVGNPLIPREGSARWRRLTLASLADALLDAALLIRYETALRPVEKHWDLWLDNQQQKIDRALSYFEQDAITELSSAFDVASISVAAALGYLDFRQPNLGWRSSYPRLASWYGEVSQRPSMLATQPSV</sequence>
<name>A0A085V4R7_PSESX</name>
<dbReference type="InterPro" id="IPR036249">
    <property type="entry name" value="Thioredoxin-like_sf"/>
</dbReference>
<dbReference type="PANTHER" id="PTHR43968">
    <property type="match status" value="1"/>
</dbReference>
<dbReference type="GO" id="GO:0016740">
    <property type="term" value="F:transferase activity"/>
    <property type="evidence" value="ECO:0007669"/>
    <property type="project" value="UniProtKB-KW"/>
</dbReference>
<dbReference type="SUPFAM" id="SSF47616">
    <property type="entry name" value="GST C-terminal domain-like"/>
    <property type="match status" value="1"/>
</dbReference>
<dbReference type="PROSITE" id="PS50404">
    <property type="entry name" value="GST_NTER"/>
    <property type="match status" value="1"/>
</dbReference>
<dbReference type="CDD" id="cd03205">
    <property type="entry name" value="GST_C_6"/>
    <property type="match status" value="1"/>
</dbReference>
<dbReference type="InterPro" id="IPR004045">
    <property type="entry name" value="Glutathione_S-Trfase_N"/>
</dbReference>
<protein>
    <submittedName>
        <fullName evidence="2">Glutathione S-transferase</fullName>
    </submittedName>
</protein>
<dbReference type="Proteomes" id="UP000028643">
    <property type="component" value="Unassembled WGS sequence"/>
</dbReference>
<evidence type="ECO:0000313" key="2">
    <source>
        <dbReference type="EMBL" id="KFE50430.1"/>
    </source>
</evidence>
<dbReference type="PANTHER" id="PTHR43968:SF6">
    <property type="entry name" value="GLUTATHIONE S-TRANSFERASE OMEGA"/>
    <property type="match status" value="1"/>
</dbReference>
<dbReference type="AlphaFoldDB" id="A0A085V4R7"/>
<dbReference type="Gene3D" id="1.20.1050.10">
    <property type="match status" value="1"/>
</dbReference>
<organism evidence="2 3">
    <name type="scientific">Pseudomonas syringae</name>
    <dbReference type="NCBI Taxonomy" id="317"/>
    <lineage>
        <taxon>Bacteria</taxon>
        <taxon>Pseudomonadati</taxon>
        <taxon>Pseudomonadota</taxon>
        <taxon>Gammaproteobacteria</taxon>
        <taxon>Pseudomonadales</taxon>
        <taxon>Pseudomonadaceae</taxon>
        <taxon>Pseudomonas</taxon>
    </lineage>
</organism>
<dbReference type="Pfam" id="PF13410">
    <property type="entry name" value="GST_C_2"/>
    <property type="match status" value="1"/>
</dbReference>
<dbReference type="RefSeq" id="WP_047576433.1">
    <property type="nucleotide sequence ID" value="NZ_JPQT01000110.1"/>
</dbReference>
<dbReference type="Gene3D" id="3.40.30.10">
    <property type="entry name" value="Glutaredoxin"/>
    <property type="match status" value="1"/>
</dbReference>
<comment type="caution">
    <text evidence="2">The sequence shown here is derived from an EMBL/GenBank/DDBJ whole genome shotgun (WGS) entry which is preliminary data.</text>
</comment>
<accession>A0A085V4R7</accession>
<evidence type="ECO:0000259" key="1">
    <source>
        <dbReference type="PROSITE" id="PS50404"/>
    </source>
</evidence>
<dbReference type="EMBL" id="JPQT01000110">
    <property type="protein sequence ID" value="KFE50430.1"/>
    <property type="molecule type" value="Genomic_DNA"/>
</dbReference>
<dbReference type="InterPro" id="IPR050983">
    <property type="entry name" value="GST_Omega/HSP26"/>
</dbReference>
<dbReference type="Pfam" id="PF13409">
    <property type="entry name" value="GST_N_2"/>
    <property type="match status" value="1"/>
</dbReference>
<feature type="domain" description="GST N-terminal" evidence="1">
    <location>
        <begin position="4"/>
        <end position="87"/>
    </location>
</feature>
<dbReference type="SUPFAM" id="SSF52833">
    <property type="entry name" value="Thioredoxin-like"/>
    <property type="match status" value="1"/>
</dbReference>
<dbReference type="InterPro" id="IPR036282">
    <property type="entry name" value="Glutathione-S-Trfase_C_sf"/>
</dbReference>
<gene>
    <name evidence="2" type="ORF">IV02_16945</name>
</gene>
<keyword evidence="2" id="KW-0808">Transferase</keyword>
<reference evidence="2 3" key="1">
    <citation type="submission" date="2014-07" db="EMBL/GenBank/DDBJ databases">
        <title>Draft Genome Sequences of Environmental Pseudomonas syringae strains.</title>
        <authorList>
            <person name="Baltrus D.A."/>
            <person name="Berge O."/>
            <person name="Morris C."/>
        </authorList>
    </citation>
    <scope>NUCLEOTIDE SEQUENCE [LARGE SCALE GENOMIC DNA]</scope>
    <source>
        <strain evidence="2 3">CEB003</strain>
    </source>
</reference>
<dbReference type="PATRIC" id="fig|317.174.peg.3463"/>
<proteinExistence type="predicted"/>
<dbReference type="GO" id="GO:0005737">
    <property type="term" value="C:cytoplasm"/>
    <property type="evidence" value="ECO:0007669"/>
    <property type="project" value="TreeGrafter"/>
</dbReference>
<evidence type="ECO:0000313" key="3">
    <source>
        <dbReference type="Proteomes" id="UP000028643"/>
    </source>
</evidence>